<dbReference type="PANTHER" id="PTHR43794">
    <property type="entry name" value="AMINOHYDROLASE SSNA-RELATED"/>
    <property type="match status" value="1"/>
</dbReference>
<feature type="region of interest" description="Disordered" evidence="2">
    <location>
        <begin position="227"/>
        <end position="246"/>
    </location>
</feature>
<dbReference type="Gene3D" id="2.30.40.10">
    <property type="entry name" value="Urease, subunit C, domain 1"/>
    <property type="match status" value="1"/>
</dbReference>
<dbReference type="InterPro" id="IPR032466">
    <property type="entry name" value="Metal_Hydrolase"/>
</dbReference>
<dbReference type="InterPro" id="IPR011059">
    <property type="entry name" value="Metal-dep_hydrolase_composite"/>
</dbReference>
<dbReference type="Proteomes" id="UP001249291">
    <property type="component" value="Unassembled WGS sequence"/>
</dbReference>
<dbReference type="InterPro" id="IPR006680">
    <property type="entry name" value="Amidohydro-rel"/>
</dbReference>
<name>A0ABU1HVG3_9MICO</name>
<evidence type="ECO:0000256" key="1">
    <source>
        <dbReference type="ARBA" id="ARBA00022801"/>
    </source>
</evidence>
<dbReference type="SUPFAM" id="SSF51556">
    <property type="entry name" value="Metallo-dependent hydrolases"/>
    <property type="match status" value="1"/>
</dbReference>
<dbReference type="Gene3D" id="3.20.20.140">
    <property type="entry name" value="Metal-dependent hydrolases"/>
    <property type="match status" value="1"/>
</dbReference>
<feature type="domain" description="Amidohydrolase-related" evidence="3">
    <location>
        <begin position="45"/>
        <end position="168"/>
    </location>
</feature>
<organism evidence="4 5">
    <name type="scientific">Microbacterium foliorum</name>
    <dbReference type="NCBI Taxonomy" id="104336"/>
    <lineage>
        <taxon>Bacteria</taxon>
        <taxon>Bacillati</taxon>
        <taxon>Actinomycetota</taxon>
        <taxon>Actinomycetes</taxon>
        <taxon>Micrococcales</taxon>
        <taxon>Microbacteriaceae</taxon>
        <taxon>Microbacterium</taxon>
    </lineage>
</organism>
<reference evidence="4 5" key="1">
    <citation type="submission" date="2023-08" db="EMBL/GenBank/DDBJ databases">
        <title>Functional and genomic diversity of the sorghum phyllosphere microbiome.</title>
        <authorList>
            <person name="Shade A."/>
        </authorList>
    </citation>
    <scope>NUCLEOTIDE SEQUENCE [LARGE SCALE GENOMIC DNA]</scope>
    <source>
        <strain evidence="4 5">SORGH_AS_0445</strain>
    </source>
</reference>
<evidence type="ECO:0000259" key="3">
    <source>
        <dbReference type="Pfam" id="PF01979"/>
    </source>
</evidence>
<keyword evidence="5" id="KW-1185">Reference proteome</keyword>
<dbReference type="SUPFAM" id="SSF51338">
    <property type="entry name" value="Composite domain of metallo-dependent hydrolases"/>
    <property type="match status" value="1"/>
</dbReference>
<evidence type="ECO:0000313" key="4">
    <source>
        <dbReference type="EMBL" id="MDR6144031.1"/>
    </source>
</evidence>
<keyword evidence="1 4" id="KW-0378">Hydrolase</keyword>
<comment type="caution">
    <text evidence="4">The sequence shown here is derived from an EMBL/GenBank/DDBJ whole genome shotgun (WGS) entry which is preliminary data.</text>
</comment>
<dbReference type="PANTHER" id="PTHR43794:SF11">
    <property type="entry name" value="AMIDOHYDROLASE-RELATED DOMAIN-CONTAINING PROTEIN"/>
    <property type="match status" value="1"/>
</dbReference>
<proteinExistence type="predicted"/>
<accession>A0ABU1HVG3</accession>
<evidence type="ECO:0000313" key="5">
    <source>
        <dbReference type="Proteomes" id="UP001249291"/>
    </source>
</evidence>
<sequence length="246" mass="25896">MNIVHGAGLTPDWVRILVDAGVSFTSTPENELGQGHADPLTAQLLLLGTAPSLGTDTDCVTDGDIRVAARIALAFQRGSQHNTHRHAAGIFAPTNTVTSRQALEWATVRGAHALGLGDRIGHLAAGMHADLVVIDPRTITLWPGRNPIATALNAHPGAVDAVMVDGQWRKQHGALTRNDIPAVLTDLARSSDRIAAALDTSSLLHRARGRVVGMIATHKVNLELTDPTLTDPARADPVPVSGAKAR</sequence>
<evidence type="ECO:0000256" key="2">
    <source>
        <dbReference type="SAM" id="MobiDB-lite"/>
    </source>
</evidence>
<gene>
    <name evidence="4" type="ORF">QE375_003585</name>
</gene>
<dbReference type="InterPro" id="IPR050287">
    <property type="entry name" value="MTA/SAH_deaminase"/>
</dbReference>
<dbReference type="RefSeq" id="WP_309693830.1">
    <property type="nucleotide sequence ID" value="NZ_JAVIZQ010000001.1"/>
</dbReference>
<protein>
    <submittedName>
        <fullName evidence="4">Cytosine/adenosine deaminase-related metal-dependent hydrolase</fullName>
    </submittedName>
</protein>
<dbReference type="GO" id="GO:0016787">
    <property type="term" value="F:hydrolase activity"/>
    <property type="evidence" value="ECO:0007669"/>
    <property type="project" value="UniProtKB-KW"/>
</dbReference>
<dbReference type="Pfam" id="PF01979">
    <property type="entry name" value="Amidohydro_1"/>
    <property type="match status" value="1"/>
</dbReference>
<dbReference type="EMBL" id="JAVIZQ010000001">
    <property type="protein sequence ID" value="MDR6144031.1"/>
    <property type="molecule type" value="Genomic_DNA"/>
</dbReference>